<dbReference type="EMBL" id="CAKKNE010000004">
    <property type="protein sequence ID" value="CAH0373698.1"/>
    <property type="molecule type" value="Genomic_DNA"/>
</dbReference>
<dbReference type="AlphaFoldDB" id="A0A8J2SNK4"/>
<organism evidence="1 2">
    <name type="scientific">Pelagomonas calceolata</name>
    <dbReference type="NCBI Taxonomy" id="35677"/>
    <lineage>
        <taxon>Eukaryota</taxon>
        <taxon>Sar</taxon>
        <taxon>Stramenopiles</taxon>
        <taxon>Ochrophyta</taxon>
        <taxon>Pelagophyceae</taxon>
        <taxon>Pelagomonadales</taxon>
        <taxon>Pelagomonadaceae</taxon>
        <taxon>Pelagomonas</taxon>
    </lineage>
</organism>
<dbReference type="Proteomes" id="UP000789595">
    <property type="component" value="Unassembled WGS sequence"/>
</dbReference>
<reference evidence="1" key="1">
    <citation type="submission" date="2021-11" db="EMBL/GenBank/DDBJ databases">
        <authorList>
            <consortium name="Genoscope - CEA"/>
            <person name="William W."/>
        </authorList>
    </citation>
    <scope>NUCLEOTIDE SEQUENCE</scope>
</reference>
<keyword evidence="2" id="KW-1185">Reference proteome</keyword>
<name>A0A8J2SNK4_9STRA</name>
<evidence type="ECO:0000313" key="1">
    <source>
        <dbReference type="EMBL" id="CAH0373698.1"/>
    </source>
</evidence>
<evidence type="ECO:0000313" key="2">
    <source>
        <dbReference type="Proteomes" id="UP000789595"/>
    </source>
</evidence>
<sequence length="100" mass="11133">MHAYVLTVDFLSSGVQVARHGHHRRFTGYALPTARGLTCGDGQLVDCLRCVAVCAWARRFSTSNLEIYSRSRADLDLEPRAEQQLVGLQTAETGTFRHVL</sequence>
<comment type="caution">
    <text evidence="1">The sequence shown here is derived from an EMBL/GenBank/DDBJ whole genome shotgun (WGS) entry which is preliminary data.</text>
</comment>
<gene>
    <name evidence="1" type="ORF">PECAL_4P09250</name>
</gene>
<proteinExistence type="predicted"/>
<protein>
    <submittedName>
        <fullName evidence="1">Uncharacterized protein</fullName>
    </submittedName>
</protein>
<accession>A0A8J2SNK4</accession>